<keyword evidence="2" id="KW-1185">Reference proteome</keyword>
<proteinExistence type="predicted"/>
<protein>
    <submittedName>
        <fullName evidence="1">Uncharacterized protein</fullName>
    </submittedName>
</protein>
<evidence type="ECO:0000313" key="1">
    <source>
        <dbReference type="EMBL" id="CAK5276845.1"/>
    </source>
</evidence>
<accession>A0AAD2HL83</accession>
<evidence type="ECO:0000313" key="2">
    <source>
        <dbReference type="Proteomes" id="UP001295794"/>
    </source>
</evidence>
<dbReference type="EMBL" id="CAVNYO010000414">
    <property type="protein sequence ID" value="CAK5276845.1"/>
    <property type="molecule type" value="Genomic_DNA"/>
</dbReference>
<name>A0AAD2HL83_9AGAR</name>
<feature type="non-terminal residue" evidence="1">
    <location>
        <position position="120"/>
    </location>
</feature>
<organism evidence="1 2">
    <name type="scientific">Mycena citricolor</name>
    <dbReference type="NCBI Taxonomy" id="2018698"/>
    <lineage>
        <taxon>Eukaryota</taxon>
        <taxon>Fungi</taxon>
        <taxon>Dikarya</taxon>
        <taxon>Basidiomycota</taxon>
        <taxon>Agaricomycotina</taxon>
        <taxon>Agaricomycetes</taxon>
        <taxon>Agaricomycetidae</taxon>
        <taxon>Agaricales</taxon>
        <taxon>Marasmiineae</taxon>
        <taxon>Mycenaceae</taxon>
        <taxon>Mycena</taxon>
    </lineage>
</organism>
<dbReference type="AlphaFoldDB" id="A0AAD2HL83"/>
<reference evidence="1" key="1">
    <citation type="submission" date="2023-11" db="EMBL/GenBank/DDBJ databases">
        <authorList>
            <person name="De Vega J J."/>
            <person name="De Vega J J."/>
        </authorList>
    </citation>
    <scope>NUCLEOTIDE SEQUENCE</scope>
</reference>
<sequence length="120" mass="13565">FFVDIRYEVYRSEQFNRGADQTPVCRTKRTFHEKPRENTNDYMAIEPSFGGEKRAELGCSEELMPPIYMSFPHQSAAGSKWRQETANRGLTAREKADAWSIVGSSARTGNTLQAVGADQQ</sequence>
<dbReference type="Proteomes" id="UP001295794">
    <property type="component" value="Unassembled WGS sequence"/>
</dbReference>
<comment type="caution">
    <text evidence="1">The sequence shown here is derived from an EMBL/GenBank/DDBJ whole genome shotgun (WGS) entry which is preliminary data.</text>
</comment>
<gene>
    <name evidence="1" type="ORF">MYCIT1_LOCUS25444</name>
</gene>